<organism evidence="1 2">
    <name type="scientific">Gigaspora margarita</name>
    <dbReference type="NCBI Taxonomy" id="4874"/>
    <lineage>
        <taxon>Eukaryota</taxon>
        <taxon>Fungi</taxon>
        <taxon>Fungi incertae sedis</taxon>
        <taxon>Mucoromycota</taxon>
        <taxon>Glomeromycotina</taxon>
        <taxon>Glomeromycetes</taxon>
        <taxon>Diversisporales</taxon>
        <taxon>Gigasporaceae</taxon>
        <taxon>Gigaspora</taxon>
    </lineage>
</organism>
<reference evidence="1 2" key="1">
    <citation type="submission" date="2021-06" db="EMBL/GenBank/DDBJ databases">
        <authorList>
            <person name="Kallberg Y."/>
            <person name="Tangrot J."/>
            <person name="Rosling A."/>
        </authorList>
    </citation>
    <scope>NUCLEOTIDE SEQUENCE [LARGE SCALE GENOMIC DNA]</scope>
    <source>
        <strain evidence="1 2">120-4 pot B 10/14</strain>
    </source>
</reference>
<comment type="caution">
    <text evidence="1">The sequence shown here is derived from an EMBL/GenBank/DDBJ whole genome shotgun (WGS) entry which is preliminary data.</text>
</comment>
<feature type="non-terminal residue" evidence="1">
    <location>
        <position position="1"/>
    </location>
</feature>
<evidence type="ECO:0000313" key="1">
    <source>
        <dbReference type="EMBL" id="CAG8809663.1"/>
    </source>
</evidence>
<gene>
    <name evidence="1" type="ORF">GMARGA_LOCUS24936</name>
</gene>
<dbReference type="EMBL" id="CAJVQB010026971">
    <property type="protein sequence ID" value="CAG8809663.1"/>
    <property type="molecule type" value="Genomic_DNA"/>
</dbReference>
<sequence length="50" mass="5846">GFYNLLRNKSITANVLYQICNKNFQLLIVKAQKNCTKELSELFNEPLQEL</sequence>
<proteinExistence type="predicted"/>
<protein>
    <submittedName>
        <fullName evidence="1">93_t:CDS:1</fullName>
    </submittedName>
</protein>
<dbReference type="Proteomes" id="UP000789901">
    <property type="component" value="Unassembled WGS sequence"/>
</dbReference>
<keyword evidence="2" id="KW-1185">Reference proteome</keyword>
<accession>A0ABN7W0J8</accession>
<name>A0ABN7W0J8_GIGMA</name>
<evidence type="ECO:0000313" key="2">
    <source>
        <dbReference type="Proteomes" id="UP000789901"/>
    </source>
</evidence>